<reference evidence="7 8" key="1">
    <citation type="submission" date="2023-03" db="EMBL/GenBank/DDBJ databases">
        <title>Paludisphaera mucosa sp. nov. a novel planctomycete from northern fen.</title>
        <authorList>
            <person name="Ivanova A."/>
        </authorList>
    </citation>
    <scope>NUCLEOTIDE SEQUENCE [LARGE SCALE GENOMIC DNA]</scope>
    <source>
        <strain evidence="7 8">Pla2</strain>
    </source>
</reference>
<feature type="transmembrane region" description="Helical" evidence="5">
    <location>
        <begin position="208"/>
        <end position="227"/>
    </location>
</feature>
<dbReference type="InterPro" id="IPR051328">
    <property type="entry name" value="T7SS_ABC-Transporter"/>
</dbReference>
<feature type="transmembrane region" description="Helical" evidence="5">
    <location>
        <begin position="108"/>
        <end position="141"/>
    </location>
</feature>
<evidence type="ECO:0000256" key="1">
    <source>
        <dbReference type="ARBA" id="ARBA00004141"/>
    </source>
</evidence>
<accession>A0ABT6FAI8</accession>
<feature type="transmembrane region" description="Helical" evidence="5">
    <location>
        <begin position="147"/>
        <end position="165"/>
    </location>
</feature>
<protein>
    <submittedName>
        <fullName evidence="7">ABC transporter permease subunit</fullName>
    </submittedName>
</protein>
<feature type="transmembrane region" description="Helical" evidence="5">
    <location>
        <begin position="64"/>
        <end position="87"/>
    </location>
</feature>
<keyword evidence="3 5" id="KW-1133">Transmembrane helix</keyword>
<keyword evidence="4 5" id="KW-0472">Membrane</keyword>
<feature type="transmembrane region" description="Helical" evidence="5">
    <location>
        <begin position="177"/>
        <end position="196"/>
    </location>
</feature>
<comment type="subcellular location">
    <subcellularLocation>
        <location evidence="1">Membrane</location>
        <topology evidence="1">Multi-pass membrane protein</topology>
    </subcellularLocation>
</comment>
<feature type="transmembrane region" description="Helical" evidence="5">
    <location>
        <begin position="298"/>
        <end position="320"/>
    </location>
</feature>
<keyword evidence="2 5" id="KW-0812">Transmembrane</keyword>
<feature type="transmembrane region" description="Helical" evidence="5">
    <location>
        <begin position="526"/>
        <end position="549"/>
    </location>
</feature>
<dbReference type="EMBL" id="JARRAG010000002">
    <property type="protein sequence ID" value="MDG3004444.1"/>
    <property type="molecule type" value="Genomic_DNA"/>
</dbReference>
<dbReference type="Pfam" id="PF12679">
    <property type="entry name" value="ABC2_membrane_2"/>
    <property type="match status" value="1"/>
</dbReference>
<name>A0ABT6FAI8_9BACT</name>
<gene>
    <name evidence="7" type="ORF">PZE19_11720</name>
</gene>
<keyword evidence="8" id="KW-1185">Reference proteome</keyword>
<dbReference type="Pfam" id="PF12698">
    <property type="entry name" value="ABC2_membrane_3"/>
    <property type="match status" value="1"/>
</dbReference>
<evidence type="ECO:0000256" key="2">
    <source>
        <dbReference type="ARBA" id="ARBA00022692"/>
    </source>
</evidence>
<evidence type="ECO:0000256" key="5">
    <source>
        <dbReference type="SAM" id="Phobius"/>
    </source>
</evidence>
<evidence type="ECO:0000313" key="8">
    <source>
        <dbReference type="Proteomes" id="UP001216907"/>
    </source>
</evidence>
<proteinExistence type="predicted"/>
<dbReference type="PANTHER" id="PTHR43077">
    <property type="entry name" value="TRANSPORT PERMEASE YVFS-RELATED"/>
    <property type="match status" value="1"/>
</dbReference>
<feature type="domain" description="ABC-2 type transporter transmembrane" evidence="6">
    <location>
        <begin position="71"/>
        <end position="200"/>
    </location>
</feature>
<evidence type="ECO:0000259" key="6">
    <source>
        <dbReference type="Pfam" id="PF12698"/>
    </source>
</evidence>
<feature type="transmembrane region" description="Helical" evidence="5">
    <location>
        <begin position="326"/>
        <end position="346"/>
    </location>
</feature>
<feature type="transmembrane region" description="Helical" evidence="5">
    <location>
        <begin position="384"/>
        <end position="401"/>
    </location>
</feature>
<feature type="transmembrane region" description="Helical" evidence="5">
    <location>
        <begin position="442"/>
        <end position="464"/>
    </location>
</feature>
<dbReference type="Proteomes" id="UP001216907">
    <property type="component" value="Unassembled WGS sequence"/>
</dbReference>
<dbReference type="InterPro" id="IPR013525">
    <property type="entry name" value="ABC2_TM"/>
</dbReference>
<dbReference type="PANTHER" id="PTHR43077:SF10">
    <property type="entry name" value="TRANSPORT PERMEASE PROTEIN"/>
    <property type="match status" value="1"/>
</dbReference>
<feature type="transmembrane region" description="Helical" evidence="5">
    <location>
        <begin position="24"/>
        <end position="44"/>
    </location>
</feature>
<dbReference type="RefSeq" id="WP_277860802.1">
    <property type="nucleotide sequence ID" value="NZ_JARRAG010000002.1"/>
</dbReference>
<feature type="transmembrane region" description="Helical" evidence="5">
    <location>
        <begin position="408"/>
        <end position="436"/>
    </location>
</feature>
<sequence length="560" mass="60662">MMWMRENPVLNRELMTTLRSPRSFVLQFAYVAALGALVYFYWPAGGDDGARMVGPGVAKRLYDIFFLGQFCLVALLAPTFAAGSITGEKERKTYEMLLVSPLKPHTILIGKLLSSLTYLVILIVSSLPLMILCYLLGGLLLSEIARSYIVLILAAGTFGLLSIACSSGFNRTSSALVVSYLVVLPLAAICVALTRADDPSTRDFASVAVLPPCCLMIWTVVGIVVNARLLRPTDLGGQGGGVVDEEEEMKYAIGVVIDRDAFPDKLFAPAKRTDLMPDGTNPVLDKELRSEIFSQGTLMLRVVIQVSMLLSIPLMAGLLFLRSDLASYYVAYVVTFNLLVGPVFSAGSVTQERERQTLALLLTTLLTPSRIVLAKLLAALRVSTVLTFLLTEQILLAYILLPELRNRFWTLIVFLLIIAATCLTTSAVGLMCSALARRTATAMVLSYLTLLALFVLPIGVRWYLQGVAGDLRLSPGRLAAMTVLSPYAAAASVPMHAYQAGGWGGDRIDVVTPPLADFPGGADAPVWLVFLLVGPILALIFAGVACVVFRWKWWRAGDGL</sequence>
<organism evidence="7 8">
    <name type="scientific">Paludisphaera mucosa</name>
    <dbReference type="NCBI Taxonomy" id="3030827"/>
    <lineage>
        <taxon>Bacteria</taxon>
        <taxon>Pseudomonadati</taxon>
        <taxon>Planctomycetota</taxon>
        <taxon>Planctomycetia</taxon>
        <taxon>Isosphaerales</taxon>
        <taxon>Isosphaeraceae</taxon>
        <taxon>Paludisphaera</taxon>
    </lineage>
</organism>
<evidence type="ECO:0000256" key="3">
    <source>
        <dbReference type="ARBA" id="ARBA00022989"/>
    </source>
</evidence>
<evidence type="ECO:0000313" key="7">
    <source>
        <dbReference type="EMBL" id="MDG3004444.1"/>
    </source>
</evidence>
<evidence type="ECO:0000256" key="4">
    <source>
        <dbReference type="ARBA" id="ARBA00023136"/>
    </source>
</evidence>
<comment type="caution">
    <text evidence="7">The sequence shown here is derived from an EMBL/GenBank/DDBJ whole genome shotgun (WGS) entry which is preliminary data.</text>
</comment>